<keyword evidence="4" id="KW-0285">Flavoprotein</keyword>
<evidence type="ECO:0000256" key="11">
    <source>
        <dbReference type="ARBA" id="ARBA00038856"/>
    </source>
</evidence>
<evidence type="ECO:0000256" key="10">
    <source>
        <dbReference type="ARBA" id="ARBA00023235"/>
    </source>
</evidence>
<evidence type="ECO:0000256" key="5">
    <source>
        <dbReference type="ARBA" id="ARBA00022827"/>
    </source>
</evidence>
<evidence type="ECO:0000259" key="17">
    <source>
        <dbReference type="Pfam" id="PF05199"/>
    </source>
</evidence>
<name>A0A3A9YTV9_9ACTN</name>
<evidence type="ECO:0000256" key="13">
    <source>
        <dbReference type="ARBA" id="ARBA00049723"/>
    </source>
</evidence>
<evidence type="ECO:0000256" key="4">
    <source>
        <dbReference type="ARBA" id="ARBA00022630"/>
    </source>
</evidence>
<dbReference type="InterPro" id="IPR036188">
    <property type="entry name" value="FAD/NAD-bd_sf"/>
</dbReference>
<comment type="similarity">
    <text evidence="2">Belongs to the GMC oxidoreductase family.</text>
</comment>
<evidence type="ECO:0000313" key="18">
    <source>
        <dbReference type="EMBL" id="RKN39512.1"/>
    </source>
</evidence>
<evidence type="ECO:0000256" key="8">
    <source>
        <dbReference type="ARBA" id="ARBA00023166"/>
    </source>
</evidence>
<dbReference type="InterPro" id="IPR000172">
    <property type="entry name" value="GMC_OxRdtase_N"/>
</dbReference>
<comment type="cofactor">
    <cofactor evidence="1">
        <name>FAD</name>
        <dbReference type="ChEBI" id="CHEBI:57692"/>
    </cofactor>
</comment>
<keyword evidence="3" id="KW-0153">Cholesterol metabolism</keyword>
<comment type="pathway">
    <text evidence="12">Steroid metabolism; cholesterol degradation.</text>
</comment>
<evidence type="ECO:0000256" key="7">
    <source>
        <dbReference type="ARBA" id="ARBA00023098"/>
    </source>
</evidence>
<dbReference type="Pfam" id="PF05199">
    <property type="entry name" value="GMC_oxred_C"/>
    <property type="match status" value="1"/>
</dbReference>
<evidence type="ECO:0000256" key="9">
    <source>
        <dbReference type="ARBA" id="ARBA00023221"/>
    </source>
</evidence>
<dbReference type="InterPro" id="IPR052542">
    <property type="entry name" value="Cholesterol_Oxidase"/>
</dbReference>
<dbReference type="PANTHER" id="PTHR47470:SF1">
    <property type="entry name" value="FAD-DEPENDENT OXIDOREDUCTASE 2 FAD BINDING DOMAIN-CONTAINING PROTEIN"/>
    <property type="match status" value="1"/>
</dbReference>
<evidence type="ECO:0000256" key="12">
    <source>
        <dbReference type="ARBA" id="ARBA00049645"/>
    </source>
</evidence>
<evidence type="ECO:0000256" key="2">
    <source>
        <dbReference type="ARBA" id="ARBA00010790"/>
    </source>
</evidence>
<keyword evidence="10" id="KW-0413">Isomerase</keyword>
<dbReference type="GO" id="GO:0004769">
    <property type="term" value="F:steroid Delta-isomerase activity"/>
    <property type="evidence" value="ECO:0007669"/>
    <property type="project" value="UniProtKB-EC"/>
</dbReference>
<reference evidence="18 19" key="1">
    <citation type="journal article" date="2014" name="Int. J. Syst. Evol. Microbiol.">
        <title>Streptomyces hoynatensis sp. nov., isolated from deep marine sediment.</title>
        <authorList>
            <person name="Veyisoglu A."/>
            <person name="Sahin N."/>
        </authorList>
    </citation>
    <scope>NUCLEOTIDE SEQUENCE [LARGE SCALE GENOMIC DNA]</scope>
    <source>
        <strain evidence="18 19">KCTC 29097</strain>
    </source>
</reference>
<dbReference type="EC" id="1.1.3.6" evidence="13"/>
<evidence type="ECO:0000259" key="16">
    <source>
        <dbReference type="Pfam" id="PF00732"/>
    </source>
</evidence>
<evidence type="ECO:0000313" key="19">
    <source>
        <dbReference type="Proteomes" id="UP000272474"/>
    </source>
</evidence>
<dbReference type="Proteomes" id="UP000272474">
    <property type="component" value="Unassembled WGS sequence"/>
</dbReference>
<accession>A0A3A9YTV9</accession>
<dbReference type="Gene3D" id="3.30.410.10">
    <property type="entry name" value="Cholesterol Oxidase, domain 2"/>
    <property type="match status" value="1"/>
</dbReference>
<dbReference type="AlphaFoldDB" id="A0A3A9YTV9"/>
<dbReference type="GO" id="GO:0016995">
    <property type="term" value="F:cholesterol oxidase activity"/>
    <property type="evidence" value="ECO:0007669"/>
    <property type="project" value="UniProtKB-EC"/>
</dbReference>
<evidence type="ECO:0000256" key="6">
    <source>
        <dbReference type="ARBA" id="ARBA00023002"/>
    </source>
</evidence>
<dbReference type="SUPFAM" id="SSF51905">
    <property type="entry name" value="FAD/NAD(P)-binding domain"/>
    <property type="match status" value="1"/>
</dbReference>
<keyword evidence="5" id="KW-0274">FAD</keyword>
<gene>
    <name evidence="18" type="ORF">D7294_21230</name>
</gene>
<dbReference type="Pfam" id="PF00732">
    <property type="entry name" value="GMC_oxred_N"/>
    <property type="match status" value="1"/>
</dbReference>
<dbReference type="Gene3D" id="3.50.50.60">
    <property type="entry name" value="FAD/NAD(P)-binding domain"/>
    <property type="match status" value="1"/>
</dbReference>
<comment type="caution">
    <text evidence="18">The sequence shown here is derived from an EMBL/GenBank/DDBJ whole genome shotgun (WGS) entry which is preliminary data.</text>
</comment>
<keyword evidence="9" id="KW-0753">Steroid metabolism</keyword>
<evidence type="ECO:0000256" key="15">
    <source>
        <dbReference type="ARBA" id="ARBA00049778"/>
    </source>
</evidence>
<dbReference type="PANTHER" id="PTHR47470">
    <property type="entry name" value="CHOLESTEROL OXIDASE"/>
    <property type="match status" value="1"/>
</dbReference>
<dbReference type="GO" id="GO:0008203">
    <property type="term" value="P:cholesterol metabolic process"/>
    <property type="evidence" value="ECO:0007669"/>
    <property type="project" value="UniProtKB-KW"/>
</dbReference>
<dbReference type="EMBL" id="RBAL01000013">
    <property type="protein sequence ID" value="RKN39512.1"/>
    <property type="molecule type" value="Genomic_DNA"/>
</dbReference>
<keyword evidence="8" id="KW-1207">Sterol metabolism</keyword>
<evidence type="ECO:0000256" key="3">
    <source>
        <dbReference type="ARBA" id="ARBA00022548"/>
    </source>
</evidence>
<feature type="domain" description="Glucose-methanol-choline oxidoreductase C-terminal" evidence="17">
    <location>
        <begin position="437"/>
        <end position="488"/>
    </location>
</feature>
<evidence type="ECO:0000256" key="1">
    <source>
        <dbReference type="ARBA" id="ARBA00001974"/>
    </source>
</evidence>
<protein>
    <recommendedName>
        <fullName evidence="14">Cholesterol oxidase</fullName>
        <ecNumber evidence="13">1.1.3.6</ecNumber>
        <ecNumber evidence="11">5.3.3.1</ecNumber>
    </recommendedName>
    <alternativeName>
        <fullName evidence="15">Cholesterol isomerase</fullName>
    </alternativeName>
</protein>
<evidence type="ECO:0000256" key="14">
    <source>
        <dbReference type="ARBA" id="ARBA00049744"/>
    </source>
</evidence>
<proteinExistence type="inferred from homology"/>
<organism evidence="18 19">
    <name type="scientific">Streptomyces hoynatensis</name>
    <dbReference type="NCBI Taxonomy" id="1141874"/>
    <lineage>
        <taxon>Bacteria</taxon>
        <taxon>Bacillati</taxon>
        <taxon>Actinomycetota</taxon>
        <taxon>Actinomycetes</taxon>
        <taxon>Kitasatosporales</taxon>
        <taxon>Streptomycetaceae</taxon>
        <taxon>Streptomyces</taxon>
    </lineage>
</organism>
<sequence>MLRLGPDGDIAEIPEEHQAIVIGSGFGGSIAALRLGEAGVQTLVLERGRAWSYDAEEAVFGSELRLRDDMFWNNDFAVWLTMSPTLINRVPGIIEVVQAGGVQIAAAACVGGGSVVYAGVTVAPTRRYYEALFPAGIPYDEMNRVYFPRVRHMLSASAMPEDIYRTDPFTHSRAFDEQCAAAGFPTKPVATTFNWSKVRGELAGRLRPSAVIGESSFGNSNGAKNDLTQNYLPAAMATGNVRISPLTEVTSIERGPHGRGYAVRVRRLAADGTVLGTRELVCEMLFLAAGSVNTTRLLVAARDSGALPDLNEHVGTCWGSNGDAFVYRTFAGPTGLTQAAPCASTAFLEEGFGMPIRVENWYSMAFNGTPYMNQLSVAVDMDNRGTWTYDRATGKVAMRDWGPEKNAPSEAAANGFVQLLMEKGLAGPSPVLSPMGGTAHPLGGCPIGKATDLYGRVSGYDGLYAVDSSLVPGNAGGANPSLLIAALAERAMDDIVAAKG</sequence>
<dbReference type="GO" id="GO:0050660">
    <property type="term" value="F:flavin adenine dinucleotide binding"/>
    <property type="evidence" value="ECO:0007669"/>
    <property type="project" value="InterPro"/>
</dbReference>
<dbReference type="InterPro" id="IPR007867">
    <property type="entry name" value="GMC_OxRtase_C"/>
</dbReference>
<keyword evidence="7" id="KW-0443">Lipid metabolism</keyword>
<feature type="domain" description="Glucose-methanol-choline oxidoreductase N-terminal" evidence="16">
    <location>
        <begin position="102"/>
        <end position="299"/>
    </location>
</feature>
<keyword evidence="6" id="KW-0560">Oxidoreductase</keyword>
<dbReference type="EC" id="5.3.3.1" evidence="11"/>
<keyword evidence="19" id="KW-1185">Reference proteome</keyword>